<dbReference type="PROSITE" id="PS50888">
    <property type="entry name" value="BHLH"/>
    <property type="match status" value="1"/>
</dbReference>
<evidence type="ECO:0000256" key="4">
    <source>
        <dbReference type="ARBA" id="ARBA00023163"/>
    </source>
</evidence>
<dbReference type="CDD" id="cd00083">
    <property type="entry name" value="bHLH_SF"/>
    <property type="match status" value="1"/>
</dbReference>
<dbReference type="RefSeq" id="XP_018247207.1">
    <property type="nucleotide sequence ID" value="XM_018400426.1"/>
</dbReference>
<keyword evidence="4" id="KW-0804">Transcription</keyword>
<reference evidence="8" key="2">
    <citation type="journal article" date="2010" name="Nature">
        <title>Comparative genomics reveals mobile pathogenicity chromosomes in Fusarium.</title>
        <authorList>
            <person name="Ma L.J."/>
            <person name="van der Does H.C."/>
            <person name="Borkovich K.A."/>
            <person name="Coleman J.J."/>
            <person name="Daboussi M.J."/>
            <person name="Di Pietro A."/>
            <person name="Dufresne M."/>
            <person name="Freitag M."/>
            <person name="Grabherr M."/>
            <person name="Henrissat B."/>
            <person name="Houterman P.M."/>
            <person name="Kang S."/>
            <person name="Shim W.B."/>
            <person name="Woloshuk C."/>
            <person name="Xie X."/>
            <person name="Xu J.R."/>
            <person name="Antoniw J."/>
            <person name="Baker S.E."/>
            <person name="Bluhm B.H."/>
            <person name="Breakspear A."/>
            <person name="Brown D.W."/>
            <person name="Butchko R.A."/>
            <person name="Chapman S."/>
            <person name="Coulson R."/>
            <person name="Coutinho P.M."/>
            <person name="Danchin E.G."/>
            <person name="Diener A."/>
            <person name="Gale L.R."/>
            <person name="Gardiner D.M."/>
            <person name="Goff S."/>
            <person name="Hammond-Kosack K.E."/>
            <person name="Hilburn K."/>
            <person name="Hua-Van A."/>
            <person name="Jonkers W."/>
            <person name="Kazan K."/>
            <person name="Kodira C.D."/>
            <person name="Koehrsen M."/>
            <person name="Kumar L."/>
            <person name="Lee Y.H."/>
            <person name="Li L."/>
            <person name="Manners J.M."/>
            <person name="Miranda-Saavedra D."/>
            <person name="Mukherjee M."/>
            <person name="Park G."/>
            <person name="Park J."/>
            <person name="Park S.Y."/>
            <person name="Proctor R.H."/>
            <person name="Regev A."/>
            <person name="Ruiz-Roldan M.C."/>
            <person name="Sain D."/>
            <person name="Sakthikumar S."/>
            <person name="Sykes S."/>
            <person name="Schwartz D.C."/>
            <person name="Turgeon B.G."/>
            <person name="Wapinski I."/>
            <person name="Yoder O."/>
            <person name="Young S."/>
            <person name="Zeng Q."/>
            <person name="Zhou S."/>
            <person name="Galagan J."/>
            <person name="Cuomo C.A."/>
            <person name="Kistler H.C."/>
            <person name="Rep M."/>
        </authorList>
    </citation>
    <scope>NUCLEOTIDE SEQUENCE [LARGE SCALE GENOMIC DNA]</scope>
    <source>
        <strain evidence="8">4287</strain>
    </source>
</reference>
<organism evidence="8 9">
    <name type="scientific">Fusarium oxysporum f. sp. lycopersici (strain 4287 / CBS 123668 / FGSC 9935 / NRRL 34936)</name>
    <name type="common">Fusarium vascular wilt of tomato</name>
    <dbReference type="NCBI Taxonomy" id="426428"/>
    <lineage>
        <taxon>Eukaryota</taxon>
        <taxon>Fungi</taxon>
        <taxon>Dikarya</taxon>
        <taxon>Ascomycota</taxon>
        <taxon>Pezizomycotina</taxon>
        <taxon>Sordariomycetes</taxon>
        <taxon>Hypocreomycetidae</taxon>
        <taxon>Hypocreales</taxon>
        <taxon>Nectriaceae</taxon>
        <taxon>Fusarium</taxon>
        <taxon>Fusarium oxysporum species complex</taxon>
    </lineage>
</organism>
<evidence type="ECO:0000313" key="8">
    <source>
        <dbReference type="EMBL" id="KNB09162.1"/>
    </source>
</evidence>
<feature type="domain" description="BHLH" evidence="7">
    <location>
        <begin position="24"/>
        <end position="76"/>
    </location>
</feature>
<dbReference type="KEGG" id="fox:FOXG_20155"/>
<dbReference type="Proteomes" id="UP000009097">
    <property type="component" value="Unassembled WGS sequence"/>
</dbReference>
<evidence type="ECO:0000313" key="9">
    <source>
        <dbReference type="Proteomes" id="UP000009097"/>
    </source>
</evidence>
<dbReference type="GO" id="GO:0003677">
    <property type="term" value="F:DNA binding"/>
    <property type="evidence" value="ECO:0007669"/>
    <property type="project" value="UniProtKB-KW"/>
</dbReference>
<dbReference type="Pfam" id="PF00010">
    <property type="entry name" value="HLH"/>
    <property type="match status" value="1"/>
</dbReference>
<reference evidence="8" key="1">
    <citation type="submission" date="2007-04" db="EMBL/GenBank/DDBJ databases">
        <authorList>
            <consortium name="The Broad Institute Genome Sequencing Platform"/>
            <person name="Birren B."/>
            <person name="Lander E."/>
            <person name="Galagan J."/>
            <person name="Nusbaum C."/>
            <person name="Devon K."/>
            <person name="Ma L.-J."/>
            <person name="Jaffe D."/>
            <person name="Butler J."/>
            <person name="Alvarez P."/>
            <person name="Gnerre S."/>
            <person name="Grabherr M."/>
            <person name="Kleber M."/>
            <person name="Mauceli E."/>
            <person name="Brockman W."/>
            <person name="MacCallum I.A."/>
            <person name="Young S."/>
            <person name="LaButti K."/>
            <person name="DeCaprio D."/>
            <person name="Crawford M."/>
            <person name="Koehrsen M."/>
            <person name="Engels R."/>
            <person name="Montgomery P."/>
            <person name="Pearson M."/>
            <person name="Howarth C."/>
            <person name="Larson L."/>
            <person name="White J."/>
            <person name="O'Leary S."/>
            <person name="Kodira C."/>
            <person name="Zeng Q."/>
            <person name="Yandava C."/>
            <person name="Alvarado L."/>
            <person name="Kistler C."/>
            <person name="Shim W.-B."/>
            <person name="Kang S."/>
            <person name="Woloshuk C."/>
        </authorList>
    </citation>
    <scope>NUCLEOTIDE SEQUENCE</scope>
    <source>
        <strain evidence="8">4287</strain>
    </source>
</reference>
<dbReference type="PANTHER" id="PTHR10328">
    <property type="entry name" value="PROTEIN MAX MYC-ASSOCIATED FACTOR X"/>
    <property type="match status" value="1"/>
</dbReference>
<name>A0A0J9WPJ9_FUSO4</name>
<dbReference type="VEuPathDB" id="FungiDB:FOXG_20155"/>
<evidence type="ECO:0000256" key="5">
    <source>
        <dbReference type="ARBA" id="ARBA00023242"/>
    </source>
</evidence>
<dbReference type="AlphaFoldDB" id="A0A0J9WPJ9"/>
<feature type="region of interest" description="Disordered" evidence="6">
    <location>
        <begin position="1"/>
        <end position="26"/>
    </location>
</feature>
<dbReference type="GO" id="GO:0090575">
    <property type="term" value="C:RNA polymerase II transcription regulator complex"/>
    <property type="evidence" value="ECO:0007669"/>
    <property type="project" value="TreeGrafter"/>
</dbReference>
<dbReference type="GeneID" id="28960861"/>
<gene>
    <name evidence="8" type="ORF">FOXG_20155</name>
</gene>
<dbReference type="SUPFAM" id="SSF47459">
    <property type="entry name" value="HLH, helix-loop-helix DNA-binding domain"/>
    <property type="match status" value="1"/>
</dbReference>
<dbReference type="InterPro" id="IPR011598">
    <property type="entry name" value="bHLH_dom"/>
</dbReference>
<evidence type="ECO:0000259" key="7">
    <source>
        <dbReference type="PROSITE" id="PS50888"/>
    </source>
</evidence>
<dbReference type="EMBL" id="DS231707">
    <property type="protein sequence ID" value="KNB09162.1"/>
    <property type="molecule type" value="Genomic_DNA"/>
</dbReference>
<sequence>MSNAGITKTSRPKRKNRPRPLPPDVTARNLAIEKQRRGELKEDFMELARLLPNLTNTRRLTKVLIVNKSIEHVRQQRELCIAAASDMQEVVDQNHQLVAEVNALRAQIEGPSMPQAQVKPMTQAMTQLAETKNHVFGTFPAGFGDNWAEEYSQVQHETTREAGFSSDNSYAPPVLQTDVNITPDTIQSSLETTPGSVPISAYQEPQVNFNLCLNTAAEPNFPFPDLLGPSHSYLDDPLMASFWTQGVVDEGSAWAGGLSGSEISSFVQNGTGDNELQSCI</sequence>
<accession>A0A0J9WPJ9</accession>
<dbReference type="InterPro" id="IPR036638">
    <property type="entry name" value="HLH_DNA-bd_sf"/>
</dbReference>
<evidence type="ECO:0000256" key="3">
    <source>
        <dbReference type="ARBA" id="ARBA00023159"/>
    </source>
</evidence>
<dbReference type="Gene3D" id="4.10.280.10">
    <property type="entry name" value="Helix-loop-helix DNA-binding domain"/>
    <property type="match status" value="1"/>
</dbReference>
<keyword evidence="3" id="KW-0010">Activator</keyword>
<dbReference type="OrthoDB" id="8964853at2759"/>
<dbReference type="PANTHER" id="PTHR10328:SF3">
    <property type="entry name" value="PROTEIN MAX"/>
    <property type="match status" value="1"/>
</dbReference>
<evidence type="ECO:0000256" key="6">
    <source>
        <dbReference type="SAM" id="MobiDB-lite"/>
    </source>
</evidence>
<evidence type="ECO:0000256" key="1">
    <source>
        <dbReference type="ARBA" id="ARBA00023015"/>
    </source>
</evidence>
<dbReference type="GO" id="GO:0045944">
    <property type="term" value="P:positive regulation of transcription by RNA polymerase II"/>
    <property type="evidence" value="ECO:0007669"/>
    <property type="project" value="TreeGrafter"/>
</dbReference>
<proteinExistence type="predicted"/>
<protein>
    <recommendedName>
        <fullName evidence="7">BHLH domain-containing protein</fullName>
    </recommendedName>
</protein>
<dbReference type="GO" id="GO:0046983">
    <property type="term" value="F:protein dimerization activity"/>
    <property type="evidence" value="ECO:0007669"/>
    <property type="project" value="InterPro"/>
</dbReference>
<keyword evidence="5" id="KW-0539">Nucleus</keyword>
<keyword evidence="1" id="KW-0805">Transcription regulation</keyword>
<keyword evidence="2" id="KW-0238">DNA-binding</keyword>
<dbReference type="GO" id="GO:0003700">
    <property type="term" value="F:DNA-binding transcription factor activity"/>
    <property type="evidence" value="ECO:0007669"/>
    <property type="project" value="TreeGrafter"/>
</dbReference>
<evidence type="ECO:0000256" key="2">
    <source>
        <dbReference type="ARBA" id="ARBA00023125"/>
    </source>
</evidence>
<dbReference type="SMART" id="SM00353">
    <property type="entry name" value="HLH"/>
    <property type="match status" value="1"/>
</dbReference>